<comment type="caution">
    <text evidence="1">The sequence shown here is derived from an EMBL/GenBank/DDBJ whole genome shotgun (WGS) entry which is preliminary data.</text>
</comment>
<evidence type="ECO:0000313" key="2">
    <source>
        <dbReference type="Proteomes" id="UP000524246"/>
    </source>
</evidence>
<dbReference type="AlphaFoldDB" id="A0A7X9FRR0"/>
<sequence>MNLVFYRCGNRSRLSFVAAFPTSQPLRRACTESGLRSLGGGGAATRVLKSKVRFADITFEDRSRIFTTGMQDFQVLHAGRFRLASFNF</sequence>
<proteinExistence type="predicted"/>
<dbReference type="EMBL" id="JAAZON010000349">
    <property type="protein sequence ID" value="NMC63079.1"/>
    <property type="molecule type" value="Genomic_DNA"/>
</dbReference>
<dbReference type="Proteomes" id="UP000524246">
    <property type="component" value="Unassembled WGS sequence"/>
</dbReference>
<reference evidence="1 2" key="1">
    <citation type="journal article" date="2020" name="Biotechnol. Biofuels">
        <title>New insights from the biogas microbiome by comprehensive genome-resolved metagenomics of nearly 1600 species originating from multiple anaerobic digesters.</title>
        <authorList>
            <person name="Campanaro S."/>
            <person name="Treu L."/>
            <person name="Rodriguez-R L.M."/>
            <person name="Kovalovszki A."/>
            <person name="Ziels R.M."/>
            <person name="Maus I."/>
            <person name="Zhu X."/>
            <person name="Kougias P.G."/>
            <person name="Basile A."/>
            <person name="Luo G."/>
            <person name="Schluter A."/>
            <person name="Konstantinidis K.T."/>
            <person name="Angelidaki I."/>
        </authorList>
    </citation>
    <scope>NUCLEOTIDE SEQUENCE [LARGE SCALE GENOMIC DNA]</scope>
    <source>
        <strain evidence="1">AS27yjCOA_65</strain>
    </source>
</reference>
<gene>
    <name evidence="1" type="ORF">GYA55_07915</name>
</gene>
<name>A0A7X9FRR0_9DELT</name>
<accession>A0A7X9FRR0</accession>
<organism evidence="1 2">
    <name type="scientific">SAR324 cluster bacterium</name>
    <dbReference type="NCBI Taxonomy" id="2024889"/>
    <lineage>
        <taxon>Bacteria</taxon>
        <taxon>Deltaproteobacteria</taxon>
        <taxon>SAR324 cluster</taxon>
    </lineage>
</organism>
<protein>
    <submittedName>
        <fullName evidence="1">Uncharacterized protein</fullName>
    </submittedName>
</protein>
<evidence type="ECO:0000313" key="1">
    <source>
        <dbReference type="EMBL" id="NMC63079.1"/>
    </source>
</evidence>